<dbReference type="GO" id="GO:0004764">
    <property type="term" value="F:shikimate 3-dehydrogenase (NADP+) activity"/>
    <property type="evidence" value="ECO:0007669"/>
    <property type="project" value="UniProtKB-EC"/>
</dbReference>
<evidence type="ECO:0000313" key="2">
    <source>
        <dbReference type="Proteomes" id="UP000551353"/>
    </source>
</evidence>
<dbReference type="Gene3D" id="3.40.50.10860">
    <property type="entry name" value="Leucine Dehydrogenase, chain A, domain 1"/>
    <property type="match status" value="1"/>
</dbReference>
<dbReference type="EMBL" id="JACIFX010000001">
    <property type="protein sequence ID" value="MBB4226625.1"/>
    <property type="molecule type" value="Genomic_DNA"/>
</dbReference>
<sequence length="65" mass="7066">MTVPNETTKRAVLVGLIGADIQMSKSPALHEREGVLQGLDYRYELLDLAKRGLPATALALNFVIS</sequence>
<dbReference type="EC" id="1.1.1.25" evidence="1"/>
<proteinExistence type="predicted"/>
<dbReference type="InterPro" id="IPR046346">
    <property type="entry name" value="Aminoacid_DH-like_N_sf"/>
</dbReference>
<gene>
    <name evidence="1" type="ORF">GGD56_000445</name>
</gene>
<name>A0ABR6IFU8_9HYPH</name>
<accession>A0ABR6IFU8</accession>
<dbReference type="Proteomes" id="UP000551353">
    <property type="component" value="Unassembled WGS sequence"/>
</dbReference>
<protein>
    <submittedName>
        <fullName evidence="1">Shikimate dehydrogenase</fullName>
        <ecNumber evidence="1">1.1.1.25</ecNumber>
    </submittedName>
</protein>
<keyword evidence="1" id="KW-0560">Oxidoreductase</keyword>
<reference evidence="1 2" key="1">
    <citation type="submission" date="2020-08" db="EMBL/GenBank/DDBJ databases">
        <title>Genomic Encyclopedia of Type Strains, Phase IV (KMG-V): Genome sequencing to study the core and pangenomes of soil and plant-associated prokaryotes.</title>
        <authorList>
            <person name="Whitman W."/>
        </authorList>
    </citation>
    <scope>NUCLEOTIDE SEQUENCE [LARGE SCALE GENOMIC DNA]</scope>
    <source>
        <strain evidence="1 2">SEMIA 4087</strain>
    </source>
</reference>
<organism evidence="1 2">
    <name type="scientific">Rhizobium mongolense</name>
    <dbReference type="NCBI Taxonomy" id="57676"/>
    <lineage>
        <taxon>Bacteria</taxon>
        <taxon>Pseudomonadati</taxon>
        <taxon>Pseudomonadota</taxon>
        <taxon>Alphaproteobacteria</taxon>
        <taxon>Hyphomicrobiales</taxon>
        <taxon>Rhizobiaceae</taxon>
        <taxon>Rhizobium/Agrobacterium group</taxon>
        <taxon>Rhizobium</taxon>
    </lineage>
</organism>
<keyword evidence="2" id="KW-1185">Reference proteome</keyword>
<comment type="caution">
    <text evidence="1">The sequence shown here is derived from an EMBL/GenBank/DDBJ whole genome shotgun (WGS) entry which is preliminary data.</text>
</comment>
<dbReference type="SUPFAM" id="SSF53223">
    <property type="entry name" value="Aminoacid dehydrogenase-like, N-terminal domain"/>
    <property type="match status" value="1"/>
</dbReference>
<evidence type="ECO:0000313" key="1">
    <source>
        <dbReference type="EMBL" id="MBB4226625.1"/>
    </source>
</evidence>